<dbReference type="InterPro" id="IPR023214">
    <property type="entry name" value="HAD_sf"/>
</dbReference>
<accession>A0A7W7ZKP9</accession>
<keyword evidence="2" id="KW-1185">Reference proteome</keyword>
<gene>
    <name evidence="1" type="ORF">HDF16_005722</name>
</gene>
<dbReference type="InterPro" id="IPR036412">
    <property type="entry name" value="HAD-like_sf"/>
</dbReference>
<protein>
    <submittedName>
        <fullName evidence="1">Beta-phosphoglucomutase-like phosphatase (HAD superfamily)</fullName>
    </submittedName>
</protein>
<dbReference type="SUPFAM" id="SSF56784">
    <property type="entry name" value="HAD-like"/>
    <property type="match status" value="1"/>
</dbReference>
<evidence type="ECO:0000313" key="1">
    <source>
        <dbReference type="EMBL" id="MBB5060986.1"/>
    </source>
</evidence>
<dbReference type="EMBL" id="JACHIP010000024">
    <property type="protein sequence ID" value="MBB5060986.1"/>
    <property type="molecule type" value="Genomic_DNA"/>
</dbReference>
<dbReference type="InterPro" id="IPR023198">
    <property type="entry name" value="PGP-like_dom2"/>
</dbReference>
<comment type="caution">
    <text evidence="1">The sequence shown here is derived from an EMBL/GenBank/DDBJ whole genome shotgun (WGS) entry which is preliminary data.</text>
</comment>
<organism evidence="1 2">
    <name type="scientific">Granulicella aggregans</name>
    <dbReference type="NCBI Taxonomy" id="474949"/>
    <lineage>
        <taxon>Bacteria</taxon>
        <taxon>Pseudomonadati</taxon>
        <taxon>Acidobacteriota</taxon>
        <taxon>Terriglobia</taxon>
        <taxon>Terriglobales</taxon>
        <taxon>Acidobacteriaceae</taxon>
        <taxon>Granulicella</taxon>
    </lineage>
</organism>
<dbReference type="Gene3D" id="3.40.50.1000">
    <property type="entry name" value="HAD superfamily/HAD-like"/>
    <property type="match status" value="1"/>
</dbReference>
<reference evidence="1 2" key="1">
    <citation type="submission" date="2020-08" db="EMBL/GenBank/DDBJ databases">
        <title>Genomic Encyclopedia of Type Strains, Phase IV (KMG-V): Genome sequencing to study the core and pangenomes of soil and plant-associated prokaryotes.</title>
        <authorList>
            <person name="Whitman W."/>
        </authorList>
    </citation>
    <scope>NUCLEOTIDE SEQUENCE [LARGE SCALE GENOMIC DNA]</scope>
    <source>
        <strain evidence="1 2">M8UP14</strain>
    </source>
</reference>
<evidence type="ECO:0000313" key="2">
    <source>
        <dbReference type="Proteomes" id="UP000540989"/>
    </source>
</evidence>
<sequence>MPASEIATESALTIPIEIAVGGLLFDMDGVLVRSTHGDERCWTRWAAHHGLSEIFDLRRAHGRREWTPSENIFRTPPPNR</sequence>
<dbReference type="Gene3D" id="1.10.150.240">
    <property type="entry name" value="Putative phosphatase, domain 2"/>
    <property type="match status" value="1"/>
</dbReference>
<dbReference type="AlphaFoldDB" id="A0A7W7ZKP9"/>
<proteinExistence type="predicted"/>
<dbReference type="Proteomes" id="UP000540989">
    <property type="component" value="Unassembled WGS sequence"/>
</dbReference>
<name>A0A7W7ZKP9_9BACT</name>